<evidence type="ECO:0000259" key="1">
    <source>
        <dbReference type="PROSITE" id="PS50987"/>
    </source>
</evidence>
<dbReference type="CDD" id="cd00090">
    <property type="entry name" value="HTH_ARSR"/>
    <property type="match status" value="1"/>
</dbReference>
<keyword evidence="3" id="KW-1185">Reference proteome</keyword>
<organism evidence="2 3">
    <name type="scientific">Nonomuraea longicatena</name>
    <dbReference type="NCBI Taxonomy" id="83682"/>
    <lineage>
        <taxon>Bacteria</taxon>
        <taxon>Bacillati</taxon>
        <taxon>Actinomycetota</taxon>
        <taxon>Actinomycetes</taxon>
        <taxon>Streptosporangiales</taxon>
        <taxon>Streptosporangiaceae</taxon>
        <taxon>Nonomuraea</taxon>
    </lineage>
</organism>
<proteinExistence type="predicted"/>
<comment type="caution">
    <text evidence="2">The sequence shown here is derived from an EMBL/GenBank/DDBJ whole genome shotgun (WGS) entry which is preliminary data.</text>
</comment>
<feature type="domain" description="HTH arsR-type" evidence="1">
    <location>
        <begin position="1"/>
        <end position="91"/>
    </location>
</feature>
<dbReference type="PRINTS" id="PR00778">
    <property type="entry name" value="HTHARSR"/>
</dbReference>
<dbReference type="InterPro" id="IPR001845">
    <property type="entry name" value="HTH_ArsR_DNA-bd_dom"/>
</dbReference>
<dbReference type="Proteomes" id="UP001501578">
    <property type="component" value="Unassembled WGS sequence"/>
</dbReference>
<evidence type="ECO:0000313" key="2">
    <source>
        <dbReference type="EMBL" id="GAA0944039.1"/>
    </source>
</evidence>
<dbReference type="PANTHER" id="PTHR38600:SF1">
    <property type="entry name" value="TRANSCRIPTIONAL REGULATORY PROTEIN"/>
    <property type="match status" value="1"/>
</dbReference>
<name>A0ABP4B0B6_9ACTN</name>
<dbReference type="NCBIfam" id="NF033788">
    <property type="entry name" value="HTH_metalloreg"/>
    <property type="match status" value="1"/>
</dbReference>
<reference evidence="3" key="1">
    <citation type="journal article" date="2019" name="Int. J. Syst. Evol. Microbiol.">
        <title>The Global Catalogue of Microorganisms (GCM) 10K type strain sequencing project: providing services to taxonomists for standard genome sequencing and annotation.</title>
        <authorList>
            <consortium name="The Broad Institute Genomics Platform"/>
            <consortium name="The Broad Institute Genome Sequencing Center for Infectious Disease"/>
            <person name="Wu L."/>
            <person name="Ma J."/>
        </authorList>
    </citation>
    <scope>NUCLEOTIDE SEQUENCE [LARGE SCALE GENOMIC DNA]</scope>
    <source>
        <strain evidence="3">JCM 11136</strain>
    </source>
</reference>
<dbReference type="SUPFAM" id="SSF46785">
    <property type="entry name" value="Winged helix' DNA-binding domain"/>
    <property type="match status" value="1"/>
</dbReference>
<dbReference type="Gene3D" id="1.10.10.10">
    <property type="entry name" value="Winged helix-like DNA-binding domain superfamily/Winged helix DNA-binding domain"/>
    <property type="match status" value="1"/>
</dbReference>
<dbReference type="InterPro" id="IPR036390">
    <property type="entry name" value="WH_DNA-bd_sf"/>
</dbReference>
<evidence type="ECO:0000313" key="3">
    <source>
        <dbReference type="Proteomes" id="UP001501578"/>
    </source>
</evidence>
<dbReference type="Pfam" id="PF12840">
    <property type="entry name" value="HTH_20"/>
    <property type="match status" value="1"/>
</dbReference>
<protein>
    <submittedName>
        <fullName evidence="2">Metalloregulator ArsR/SmtB family transcription factor</fullName>
    </submittedName>
</protein>
<dbReference type="InterPro" id="IPR036388">
    <property type="entry name" value="WH-like_DNA-bd_sf"/>
</dbReference>
<dbReference type="PROSITE" id="PS50987">
    <property type="entry name" value="HTH_ARSR_2"/>
    <property type="match status" value="1"/>
</dbReference>
<dbReference type="InterPro" id="IPR011991">
    <property type="entry name" value="ArsR-like_HTH"/>
</dbReference>
<sequence length="108" mass="12513">MRGMTDVFGALASPARRRLLRLLLDEGELPAGRLAERFDMSRPSVSEHLRVLRQAGLVTESRRGRERVYRLEAAPLMELSDWLTPYERFWRERLIGLAGVLDEMEDDD</sequence>
<dbReference type="PANTHER" id="PTHR38600">
    <property type="entry name" value="TRANSCRIPTIONAL REGULATORY PROTEIN"/>
    <property type="match status" value="1"/>
</dbReference>
<gene>
    <name evidence="2" type="ORF">GCM10009560_57810</name>
</gene>
<dbReference type="EMBL" id="BAAAHQ010000036">
    <property type="protein sequence ID" value="GAA0944039.1"/>
    <property type="molecule type" value="Genomic_DNA"/>
</dbReference>
<accession>A0ABP4B0B6</accession>
<dbReference type="SMART" id="SM00418">
    <property type="entry name" value="HTH_ARSR"/>
    <property type="match status" value="1"/>
</dbReference>